<evidence type="ECO:0000313" key="5">
    <source>
        <dbReference type="Proteomes" id="UP001501391"/>
    </source>
</evidence>
<dbReference type="PANTHER" id="PTHR43377">
    <property type="entry name" value="BILIVERDIN REDUCTASE A"/>
    <property type="match status" value="1"/>
</dbReference>
<comment type="caution">
    <text evidence="4">The sequence shown here is derived from an EMBL/GenBank/DDBJ whole genome shotgun (WGS) entry which is preliminary data.</text>
</comment>
<proteinExistence type="predicted"/>
<dbReference type="InterPro" id="IPR055170">
    <property type="entry name" value="GFO_IDH_MocA-like_dom"/>
</dbReference>
<dbReference type="RefSeq" id="WP_086704569.1">
    <property type="nucleotide sequence ID" value="NZ_BAAAOQ010000004.1"/>
</dbReference>
<evidence type="ECO:0000259" key="2">
    <source>
        <dbReference type="Pfam" id="PF01408"/>
    </source>
</evidence>
<dbReference type="Pfam" id="PF22725">
    <property type="entry name" value="GFO_IDH_MocA_C3"/>
    <property type="match status" value="1"/>
</dbReference>
<dbReference type="InterPro" id="IPR000683">
    <property type="entry name" value="Gfo/Idh/MocA-like_OxRdtase_N"/>
</dbReference>
<dbReference type="Gene3D" id="3.30.360.10">
    <property type="entry name" value="Dihydrodipicolinate Reductase, domain 2"/>
    <property type="match status" value="1"/>
</dbReference>
<feature type="region of interest" description="Disordered" evidence="1">
    <location>
        <begin position="344"/>
        <end position="364"/>
    </location>
</feature>
<protein>
    <submittedName>
        <fullName evidence="4">Gfo/Idh/MocA family oxidoreductase</fullName>
    </submittedName>
</protein>
<keyword evidence="5" id="KW-1185">Reference proteome</keyword>
<dbReference type="PANTHER" id="PTHR43377:SF1">
    <property type="entry name" value="BILIVERDIN REDUCTASE A"/>
    <property type="match status" value="1"/>
</dbReference>
<organism evidence="4 5">
    <name type="scientific">Streptomyces bangladeshensis</name>
    <dbReference type="NCBI Taxonomy" id="295352"/>
    <lineage>
        <taxon>Bacteria</taxon>
        <taxon>Bacillati</taxon>
        <taxon>Actinomycetota</taxon>
        <taxon>Actinomycetes</taxon>
        <taxon>Kitasatosporales</taxon>
        <taxon>Streptomycetaceae</taxon>
        <taxon>Streptomyces</taxon>
    </lineage>
</organism>
<dbReference type="SUPFAM" id="SSF51735">
    <property type="entry name" value="NAD(P)-binding Rossmann-fold domains"/>
    <property type="match status" value="1"/>
</dbReference>
<sequence length="364" mass="38388">MSVRAAVVGLGWAGRELWLPRLRSHPDFDVVAVVDPDPAARAAVGAATGTPAHAEPDALDPRSVDLAVVAVPNHLHTTVAAGLLGRGVSVFLEKPVCLSGAEADTLAAAERDGGVLLAGSAARHRADVRELAAALPELGRVRHVDLAWVRARGVPRAGGWFTRRSEAGGGALVDLGWHLVDTLTALLGPSPVRQAVGAVSDDFLNAGEWSAAWRREQPAAALTGDVEDTARGFLLREDGISVSLRASWASHEATDLSLIRIEGSAGTAELRCTFGFSPNRQPESVLTLTREGTTRRLPVPAEPVGAEYGRQLDGVPALLADPAGRGRAIAEARTTVRLMERLYASARAGRDEPREPAYPQTTSR</sequence>
<dbReference type="InterPro" id="IPR051450">
    <property type="entry name" value="Gfo/Idh/MocA_Oxidoreductases"/>
</dbReference>
<dbReference type="Proteomes" id="UP001501391">
    <property type="component" value="Unassembled WGS sequence"/>
</dbReference>
<name>A0ABN3BEJ3_9ACTN</name>
<accession>A0ABN3BEJ3</accession>
<dbReference type="EMBL" id="BAAAOQ010000004">
    <property type="protein sequence ID" value="GAA2193770.1"/>
    <property type="molecule type" value="Genomic_DNA"/>
</dbReference>
<evidence type="ECO:0000259" key="3">
    <source>
        <dbReference type="Pfam" id="PF22725"/>
    </source>
</evidence>
<dbReference type="Pfam" id="PF01408">
    <property type="entry name" value="GFO_IDH_MocA"/>
    <property type="match status" value="1"/>
</dbReference>
<gene>
    <name evidence="4" type="ORF">GCM10009787_17050</name>
</gene>
<evidence type="ECO:0000313" key="4">
    <source>
        <dbReference type="EMBL" id="GAA2193770.1"/>
    </source>
</evidence>
<feature type="domain" description="GFO/IDH/MocA-like oxidoreductase" evidence="3">
    <location>
        <begin position="137"/>
        <end position="268"/>
    </location>
</feature>
<reference evidence="4 5" key="1">
    <citation type="journal article" date="2019" name="Int. J. Syst. Evol. Microbiol.">
        <title>The Global Catalogue of Microorganisms (GCM) 10K type strain sequencing project: providing services to taxonomists for standard genome sequencing and annotation.</title>
        <authorList>
            <consortium name="The Broad Institute Genomics Platform"/>
            <consortium name="The Broad Institute Genome Sequencing Center for Infectious Disease"/>
            <person name="Wu L."/>
            <person name="Ma J."/>
        </authorList>
    </citation>
    <scope>NUCLEOTIDE SEQUENCE [LARGE SCALE GENOMIC DNA]</scope>
    <source>
        <strain evidence="4 5">JCM 14924</strain>
    </source>
</reference>
<dbReference type="SUPFAM" id="SSF55347">
    <property type="entry name" value="Glyceraldehyde-3-phosphate dehydrogenase-like, C-terminal domain"/>
    <property type="match status" value="1"/>
</dbReference>
<feature type="domain" description="Gfo/Idh/MocA-like oxidoreductase N-terminal" evidence="2">
    <location>
        <begin position="4"/>
        <end position="117"/>
    </location>
</feature>
<dbReference type="InterPro" id="IPR036291">
    <property type="entry name" value="NAD(P)-bd_dom_sf"/>
</dbReference>
<evidence type="ECO:0000256" key="1">
    <source>
        <dbReference type="SAM" id="MobiDB-lite"/>
    </source>
</evidence>
<dbReference type="Gene3D" id="3.40.50.720">
    <property type="entry name" value="NAD(P)-binding Rossmann-like Domain"/>
    <property type="match status" value="1"/>
</dbReference>